<dbReference type="Gene3D" id="3.40.50.1820">
    <property type="entry name" value="alpha/beta hydrolase"/>
    <property type="match status" value="1"/>
</dbReference>
<comment type="caution">
    <text evidence="2">The sequence shown here is derived from an EMBL/GenBank/DDBJ whole genome shotgun (WGS) entry which is preliminary data.</text>
</comment>
<evidence type="ECO:0000313" key="2">
    <source>
        <dbReference type="EMBL" id="GGO80179.1"/>
    </source>
</evidence>
<protein>
    <submittedName>
        <fullName evidence="2">Alpha/beta hydrolase</fullName>
    </submittedName>
</protein>
<evidence type="ECO:0000259" key="1">
    <source>
        <dbReference type="Pfam" id="PF00561"/>
    </source>
</evidence>
<proteinExistence type="predicted"/>
<keyword evidence="3" id="KW-1185">Reference proteome</keyword>
<gene>
    <name evidence="2" type="ORF">GCM10011348_16310</name>
</gene>
<dbReference type="InterPro" id="IPR029058">
    <property type="entry name" value="AB_hydrolase_fold"/>
</dbReference>
<keyword evidence="2" id="KW-0378">Hydrolase</keyword>
<dbReference type="Pfam" id="PF00561">
    <property type="entry name" value="Abhydrolase_1"/>
    <property type="match status" value="1"/>
</dbReference>
<accession>A0A917ZDZ9</accession>
<name>A0A917ZDZ9_9GAMM</name>
<dbReference type="GO" id="GO:0016787">
    <property type="term" value="F:hydrolase activity"/>
    <property type="evidence" value="ECO:0007669"/>
    <property type="project" value="UniProtKB-KW"/>
</dbReference>
<feature type="domain" description="AB hydrolase-1" evidence="1">
    <location>
        <begin position="110"/>
        <end position="170"/>
    </location>
</feature>
<dbReference type="Proteomes" id="UP000599578">
    <property type="component" value="Unassembled WGS sequence"/>
</dbReference>
<dbReference type="SUPFAM" id="SSF53474">
    <property type="entry name" value="alpha/beta-Hydrolases"/>
    <property type="match status" value="1"/>
</dbReference>
<dbReference type="InterPro" id="IPR000073">
    <property type="entry name" value="AB_hydrolase_1"/>
</dbReference>
<reference evidence="2 3" key="1">
    <citation type="journal article" date="2014" name="Int. J. Syst. Evol. Microbiol.">
        <title>Complete genome sequence of Corynebacterium casei LMG S-19264T (=DSM 44701T), isolated from a smear-ripened cheese.</title>
        <authorList>
            <consortium name="US DOE Joint Genome Institute (JGI-PGF)"/>
            <person name="Walter F."/>
            <person name="Albersmeier A."/>
            <person name="Kalinowski J."/>
            <person name="Ruckert C."/>
        </authorList>
    </citation>
    <scope>NUCLEOTIDE SEQUENCE [LARGE SCALE GENOMIC DNA]</scope>
    <source>
        <strain evidence="2 3">CGMCC 1.7286</strain>
    </source>
</reference>
<evidence type="ECO:0000313" key="3">
    <source>
        <dbReference type="Proteomes" id="UP000599578"/>
    </source>
</evidence>
<dbReference type="EMBL" id="BMLT01000003">
    <property type="protein sequence ID" value="GGO80179.1"/>
    <property type="molecule type" value="Genomic_DNA"/>
</dbReference>
<dbReference type="RefSeq" id="WP_188860079.1">
    <property type="nucleotide sequence ID" value="NZ_BMLT01000003.1"/>
</dbReference>
<dbReference type="AlphaFoldDB" id="A0A917ZDZ9"/>
<sequence>MSNPIPHVAEKDRKRPALIHSLLEARVPLEIAGLLLSLPLLPNTPRGDGHPVLVLPGLTAGDEGTFLLRQYLASLGYSCHAWHMGRNIGPLAGNQDRLTSRVRLLAEQYQQPVSLIGWSMGGLFARYVAHEVPELVRSVTSLGSPINLHEEADNIATLVARMGSNIALEDYTSLVNEKSWHHWRTTPPVPTTAIYSRSDGACYWSTTRDPLQHDRAENVRVPGSHSGMTHNAFVFAVLADRLAQRPESWKPYRRQGFAGLLLSMSKPLERVW</sequence>
<organism evidence="2 3">
    <name type="scientific">Marinobacterium nitratireducens</name>
    <dbReference type="NCBI Taxonomy" id="518897"/>
    <lineage>
        <taxon>Bacteria</taxon>
        <taxon>Pseudomonadati</taxon>
        <taxon>Pseudomonadota</taxon>
        <taxon>Gammaproteobacteria</taxon>
        <taxon>Oceanospirillales</taxon>
        <taxon>Oceanospirillaceae</taxon>
        <taxon>Marinobacterium</taxon>
    </lineage>
</organism>